<dbReference type="PANTHER" id="PTHR10545:SF29">
    <property type="entry name" value="GH14572P-RELATED"/>
    <property type="match status" value="1"/>
</dbReference>
<evidence type="ECO:0000256" key="2">
    <source>
        <dbReference type="ARBA" id="ARBA00022679"/>
    </source>
</evidence>
<keyword evidence="2 6" id="KW-0808">Transferase</keyword>
<dbReference type="InterPro" id="IPR005018">
    <property type="entry name" value="DOMON_domain"/>
</dbReference>
<evidence type="ECO:0000256" key="1">
    <source>
        <dbReference type="ARBA" id="ARBA00008694"/>
    </source>
</evidence>
<sequence>MNHSNGILIRQGEEKDIDAVYQLVEELAIYHKHDPNYIINSPEQMREDAFGENRYFRFFVAEENGHIVGATIYYYIYSTWKGKSLYLEDLIITESHRGRGIGKLFMQALAHQAVKNGASKMKWQVAEDNASAIRFYERVAADFDPEWINCELNREQLESLSGLSILSA</sequence>
<organism evidence="6 7">
    <name type="scientific">Catalinimonas alkaloidigena</name>
    <dbReference type="NCBI Taxonomy" id="1075417"/>
    <lineage>
        <taxon>Bacteria</taxon>
        <taxon>Pseudomonadati</taxon>
        <taxon>Bacteroidota</taxon>
        <taxon>Cytophagia</taxon>
        <taxon>Cytophagales</taxon>
        <taxon>Catalimonadaceae</taxon>
        <taxon>Catalinimonas</taxon>
    </lineage>
</organism>
<feature type="domain" description="N-acetyltransferase" evidence="5">
    <location>
        <begin position="7"/>
        <end position="155"/>
    </location>
</feature>
<keyword evidence="3 6" id="KW-0012">Acyltransferase</keyword>
<dbReference type="Proteomes" id="UP000198510">
    <property type="component" value="Unassembled WGS sequence"/>
</dbReference>
<comment type="similarity">
    <text evidence="1">Belongs to the acetyltransferase family.</text>
</comment>
<reference evidence="6 7" key="1">
    <citation type="submission" date="2016-10" db="EMBL/GenBank/DDBJ databases">
        <authorList>
            <person name="de Groot N.N."/>
        </authorList>
    </citation>
    <scope>NUCLEOTIDE SEQUENCE [LARGE SCALE GENOMIC DNA]</scope>
    <source>
        <strain evidence="6 7">DSM 25186</strain>
    </source>
</reference>
<name>A0A1G9AP10_9BACT</name>
<dbReference type="OrthoDB" id="9805924at2"/>
<dbReference type="SUPFAM" id="SSF55729">
    <property type="entry name" value="Acyl-CoA N-acyltransferases (Nat)"/>
    <property type="match status" value="1"/>
</dbReference>
<gene>
    <name evidence="6" type="ORF">SAMN05421823_102366</name>
</gene>
<dbReference type="CDD" id="cd04301">
    <property type="entry name" value="NAT_SF"/>
    <property type="match status" value="1"/>
</dbReference>
<evidence type="ECO:0000313" key="6">
    <source>
        <dbReference type="EMBL" id="SDK29048.1"/>
    </source>
</evidence>
<dbReference type="InterPro" id="IPR051016">
    <property type="entry name" value="Diverse_Substrate_AcTransf"/>
</dbReference>
<dbReference type="RefSeq" id="WP_089679957.1">
    <property type="nucleotide sequence ID" value="NZ_FNFO01000002.1"/>
</dbReference>
<dbReference type="InterPro" id="IPR000182">
    <property type="entry name" value="GNAT_dom"/>
</dbReference>
<dbReference type="InterPro" id="IPR016181">
    <property type="entry name" value="Acyl_CoA_acyltransferase"/>
</dbReference>
<accession>A0A1G9AP10</accession>
<evidence type="ECO:0000259" key="5">
    <source>
        <dbReference type="PROSITE" id="PS51186"/>
    </source>
</evidence>
<dbReference type="FunFam" id="3.40.630.30:FF:000064">
    <property type="entry name" value="GNAT family acetyltransferase"/>
    <property type="match status" value="1"/>
</dbReference>
<keyword evidence="7" id="KW-1185">Reference proteome</keyword>
<evidence type="ECO:0000313" key="7">
    <source>
        <dbReference type="Proteomes" id="UP000198510"/>
    </source>
</evidence>
<dbReference type="Gene3D" id="3.40.630.30">
    <property type="match status" value="1"/>
</dbReference>
<dbReference type="AlphaFoldDB" id="A0A1G9AP10"/>
<protein>
    <submittedName>
        <fullName evidence="6">L-amino acid N-acyltransferase YncA</fullName>
    </submittedName>
</protein>
<dbReference type="EMBL" id="FNFO01000002">
    <property type="protein sequence ID" value="SDK29048.1"/>
    <property type="molecule type" value="Genomic_DNA"/>
</dbReference>
<dbReference type="PROSITE" id="PS51186">
    <property type="entry name" value="GNAT"/>
    <property type="match status" value="1"/>
</dbReference>
<dbReference type="PROSITE" id="PS50836">
    <property type="entry name" value="DOMON"/>
    <property type="match status" value="1"/>
</dbReference>
<evidence type="ECO:0000256" key="3">
    <source>
        <dbReference type="ARBA" id="ARBA00023315"/>
    </source>
</evidence>
<dbReference type="GO" id="GO:0008080">
    <property type="term" value="F:N-acetyltransferase activity"/>
    <property type="evidence" value="ECO:0007669"/>
    <property type="project" value="UniProtKB-ARBA"/>
</dbReference>
<feature type="domain" description="DOMON" evidence="4">
    <location>
        <begin position="117"/>
        <end position="168"/>
    </location>
</feature>
<dbReference type="PANTHER" id="PTHR10545">
    <property type="entry name" value="DIAMINE N-ACETYLTRANSFERASE"/>
    <property type="match status" value="1"/>
</dbReference>
<dbReference type="Pfam" id="PF00583">
    <property type="entry name" value="Acetyltransf_1"/>
    <property type="match status" value="1"/>
</dbReference>
<evidence type="ECO:0000259" key="4">
    <source>
        <dbReference type="PROSITE" id="PS50836"/>
    </source>
</evidence>
<dbReference type="STRING" id="1075417.SAMN05421823_102366"/>
<proteinExistence type="inferred from homology"/>